<evidence type="ECO:0000313" key="3">
    <source>
        <dbReference type="Proteomes" id="UP001266305"/>
    </source>
</evidence>
<gene>
    <name evidence="2" type="ORF">P7K49_002020</name>
</gene>
<feature type="compositionally biased region" description="Pro residues" evidence="1">
    <location>
        <begin position="64"/>
        <end position="74"/>
    </location>
</feature>
<protein>
    <submittedName>
        <fullName evidence="2">Uncharacterized protein</fullName>
    </submittedName>
</protein>
<sequence>MGDGVLGQGRSYLDPNEREIKTKRALCNPGRAEPWPSEFPGPATPAEPGRSQLGVSLRPDHPVPPRPWAPPRPPLQVSGGTSAFDLPPNPRSPEFGADNPQERN</sequence>
<dbReference type="Proteomes" id="UP001266305">
    <property type="component" value="Unassembled WGS sequence"/>
</dbReference>
<feature type="region of interest" description="Disordered" evidence="1">
    <location>
        <begin position="25"/>
        <end position="104"/>
    </location>
</feature>
<keyword evidence="3" id="KW-1185">Reference proteome</keyword>
<evidence type="ECO:0000256" key="1">
    <source>
        <dbReference type="SAM" id="MobiDB-lite"/>
    </source>
</evidence>
<accession>A0ABQ9WG71</accession>
<proteinExistence type="predicted"/>
<organism evidence="2 3">
    <name type="scientific">Saguinus oedipus</name>
    <name type="common">Cotton-top tamarin</name>
    <name type="synonym">Oedipomidas oedipus</name>
    <dbReference type="NCBI Taxonomy" id="9490"/>
    <lineage>
        <taxon>Eukaryota</taxon>
        <taxon>Metazoa</taxon>
        <taxon>Chordata</taxon>
        <taxon>Craniata</taxon>
        <taxon>Vertebrata</taxon>
        <taxon>Euteleostomi</taxon>
        <taxon>Mammalia</taxon>
        <taxon>Eutheria</taxon>
        <taxon>Euarchontoglires</taxon>
        <taxon>Primates</taxon>
        <taxon>Haplorrhini</taxon>
        <taxon>Platyrrhini</taxon>
        <taxon>Cebidae</taxon>
        <taxon>Callitrichinae</taxon>
        <taxon>Saguinus</taxon>
    </lineage>
</organism>
<dbReference type="EMBL" id="JASSZA010000001">
    <property type="protein sequence ID" value="KAK2120634.1"/>
    <property type="molecule type" value="Genomic_DNA"/>
</dbReference>
<name>A0ABQ9WG71_SAGOE</name>
<comment type="caution">
    <text evidence="2">The sequence shown here is derived from an EMBL/GenBank/DDBJ whole genome shotgun (WGS) entry which is preliminary data.</text>
</comment>
<evidence type="ECO:0000313" key="2">
    <source>
        <dbReference type="EMBL" id="KAK2120634.1"/>
    </source>
</evidence>
<reference evidence="2 3" key="1">
    <citation type="submission" date="2023-05" db="EMBL/GenBank/DDBJ databases">
        <title>B98-5 Cell Line De Novo Hybrid Assembly: An Optical Mapping Approach.</title>
        <authorList>
            <person name="Kananen K."/>
            <person name="Auerbach J.A."/>
            <person name="Kautto E."/>
            <person name="Blachly J.S."/>
        </authorList>
    </citation>
    <scope>NUCLEOTIDE SEQUENCE [LARGE SCALE GENOMIC DNA]</scope>
    <source>
        <strain evidence="2">B95-8</strain>
        <tissue evidence="2">Cell line</tissue>
    </source>
</reference>